<dbReference type="AlphaFoldDB" id="A0A562UR84"/>
<gene>
    <name evidence="1" type="ORF">LX16_4349</name>
</gene>
<dbReference type="EMBL" id="VLLL01000008">
    <property type="protein sequence ID" value="TWJ08129.1"/>
    <property type="molecule type" value="Genomic_DNA"/>
</dbReference>
<evidence type="ECO:0000313" key="2">
    <source>
        <dbReference type="Proteomes" id="UP000321617"/>
    </source>
</evidence>
<evidence type="ECO:0000313" key="1">
    <source>
        <dbReference type="EMBL" id="TWJ08129.1"/>
    </source>
</evidence>
<proteinExistence type="predicted"/>
<keyword evidence="2" id="KW-1185">Reference proteome</keyword>
<dbReference type="OrthoDB" id="3540409at2"/>
<dbReference type="Proteomes" id="UP000321617">
    <property type="component" value="Unassembled WGS sequence"/>
</dbReference>
<accession>A0A562UR84</accession>
<sequence>MPRNRPRALRVTPERPPRSLRRIRGLSGRTASAIAQWEATTGLLGTSPGMTTLAWESYRAFTSRSGTTVRYPRPETCGAPTCALDDVRHARDLLEQALVRLPRPAGAELRRLLAPLDDAYLRITLPDPFARHGPYRNRAWWWHRLTQPY</sequence>
<dbReference type="RefSeq" id="WP_147142293.1">
    <property type="nucleotide sequence ID" value="NZ_BAABIJ010000004.1"/>
</dbReference>
<name>A0A562UR84_9ACTN</name>
<comment type="caution">
    <text evidence="1">The sequence shown here is derived from an EMBL/GenBank/DDBJ whole genome shotgun (WGS) entry which is preliminary data.</text>
</comment>
<protein>
    <submittedName>
        <fullName evidence="1">Uncharacterized protein</fullName>
    </submittedName>
</protein>
<reference evidence="1 2" key="1">
    <citation type="journal article" date="2013" name="Stand. Genomic Sci.">
        <title>Genomic Encyclopedia of Type Strains, Phase I: The one thousand microbial genomes (KMG-I) project.</title>
        <authorList>
            <person name="Kyrpides N.C."/>
            <person name="Woyke T."/>
            <person name="Eisen J.A."/>
            <person name="Garrity G."/>
            <person name="Lilburn T.G."/>
            <person name="Beck B.J."/>
            <person name="Whitman W.B."/>
            <person name="Hugenholtz P."/>
            <person name="Klenk H.P."/>
        </authorList>
    </citation>
    <scope>NUCLEOTIDE SEQUENCE [LARGE SCALE GENOMIC DNA]</scope>
    <source>
        <strain evidence="1 2">DSM 45044</strain>
    </source>
</reference>
<organism evidence="1 2">
    <name type="scientific">Stackebrandtia albiflava</name>
    <dbReference type="NCBI Taxonomy" id="406432"/>
    <lineage>
        <taxon>Bacteria</taxon>
        <taxon>Bacillati</taxon>
        <taxon>Actinomycetota</taxon>
        <taxon>Actinomycetes</taxon>
        <taxon>Glycomycetales</taxon>
        <taxon>Glycomycetaceae</taxon>
        <taxon>Stackebrandtia</taxon>
    </lineage>
</organism>